<evidence type="ECO:0000313" key="3">
    <source>
        <dbReference type="Proteomes" id="UP001201163"/>
    </source>
</evidence>
<feature type="region of interest" description="Disordered" evidence="1">
    <location>
        <begin position="1"/>
        <end position="48"/>
    </location>
</feature>
<proteinExistence type="predicted"/>
<evidence type="ECO:0000256" key="1">
    <source>
        <dbReference type="SAM" id="MobiDB-lite"/>
    </source>
</evidence>
<evidence type="ECO:0000313" key="2">
    <source>
        <dbReference type="EMBL" id="KAH8996871.1"/>
    </source>
</evidence>
<keyword evidence="3" id="KW-1185">Reference proteome</keyword>
<accession>A0AAD4LLS1</accession>
<reference evidence="2" key="1">
    <citation type="submission" date="2022-01" db="EMBL/GenBank/DDBJ databases">
        <title>Comparative genomics reveals a dynamic genome evolution in the ectomycorrhizal milk-cap (Lactarius) mushrooms.</title>
        <authorList>
            <consortium name="DOE Joint Genome Institute"/>
            <person name="Lebreton A."/>
            <person name="Tang N."/>
            <person name="Kuo A."/>
            <person name="LaButti K."/>
            <person name="Drula E."/>
            <person name="Barry K."/>
            <person name="Clum A."/>
            <person name="Lipzen A."/>
            <person name="Mousain D."/>
            <person name="Ng V."/>
            <person name="Wang R."/>
            <person name="Wang X."/>
            <person name="Dai Y."/>
            <person name="Henrissat B."/>
            <person name="Grigoriev I.V."/>
            <person name="Guerin-Laguette A."/>
            <person name="Yu F."/>
            <person name="Martin F.M."/>
        </authorList>
    </citation>
    <scope>NUCLEOTIDE SEQUENCE</scope>
    <source>
        <strain evidence="2">QP</strain>
    </source>
</reference>
<comment type="caution">
    <text evidence="2">The sequence shown here is derived from an EMBL/GenBank/DDBJ whole genome shotgun (WGS) entry which is preliminary data.</text>
</comment>
<protein>
    <submittedName>
        <fullName evidence="2">Uncharacterized protein</fullName>
    </submittedName>
</protein>
<organism evidence="2 3">
    <name type="scientific">Lactarius akahatsu</name>
    <dbReference type="NCBI Taxonomy" id="416441"/>
    <lineage>
        <taxon>Eukaryota</taxon>
        <taxon>Fungi</taxon>
        <taxon>Dikarya</taxon>
        <taxon>Basidiomycota</taxon>
        <taxon>Agaricomycotina</taxon>
        <taxon>Agaricomycetes</taxon>
        <taxon>Russulales</taxon>
        <taxon>Russulaceae</taxon>
        <taxon>Lactarius</taxon>
    </lineage>
</organism>
<dbReference type="EMBL" id="JAKELL010000008">
    <property type="protein sequence ID" value="KAH8996871.1"/>
    <property type="molecule type" value="Genomic_DNA"/>
</dbReference>
<gene>
    <name evidence="2" type="ORF">EDB92DRAFT_1842490</name>
</gene>
<dbReference type="Proteomes" id="UP001201163">
    <property type="component" value="Unassembled WGS sequence"/>
</dbReference>
<feature type="region of interest" description="Disordered" evidence="1">
    <location>
        <begin position="69"/>
        <end position="99"/>
    </location>
</feature>
<dbReference type="AlphaFoldDB" id="A0AAD4LLS1"/>
<name>A0AAD4LLS1_9AGAM</name>
<sequence length="200" mass="20815">MKVMPNARQKFHSVESPGMGQPHVVEGTSMDGGGSGSATGNNNKSNWGWFGTDPVGKSVNASTTGLLCDGLNPSRHSPAESGESQLPPPMGKTLPAETQKPQEAAHAKGHFMARADVPHAAAVGPTAAGNSPEGGGKVDEKVVVDDWGIPVKKKGGTNAGAPVAPALGDVRTKKEVKDGIDRRVRCMSMFEHLVHNRRAV</sequence>